<accession>Q6MHF2</accession>
<evidence type="ECO:0000313" key="3">
    <source>
        <dbReference type="Proteomes" id="UP000008080"/>
    </source>
</evidence>
<reference evidence="2 3" key="1">
    <citation type="journal article" date="2004" name="Science">
        <title>A predator unmasked: life cycle of Bdellovibrio bacteriovorus from a genomic perspective.</title>
        <authorList>
            <person name="Rendulic S."/>
            <person name="Jagtap P."/>
            <person name="Rosinus A."/>
            <person name="Eppinger M."/>
            <person name="Baar C."/>
            <person name="Lanz C."/>
            <person name="Keller H."/>
            <person name="Lambert C."/>
            <person name="Evans K.J."/>
            <person name="Goesmann A."/>
            <person name="Meyer F."/>
            <person name="Sockett R.E."/>
            <person name="Schuster S.C."/>
        </authorList>
    </citation>
    <scope>NUCLEOTIDE SEQUENCE [LARGE SCALE GENOMIC DNA]</scope>
    <source>
        <strain evidence="3">ATCC 15356 / DSM 50701 / NCIMB 9529 / HD100</strain>
    </source>
</reference>
<feature type="compositionally biased region" description="Basic and acidic residues" evidence="1">
    <location>
        <begin position="104"/>
        <end position="118"/>
    </location>
</feature>
<sequence length="265" mass="27771">MQNQNLDASAIAGCSIQKIEECTDLAYAFLTGDGGEMKSLMLKLGILAGATVLMVAFQNCSKIGTNGIAIEENSLSLDQVEIVDQPDVVVDLPDEEEPAAPVKDPVKDPVKEPGKEGGGETADVDAEDDGGCKDVKDDEVAKAVAMCSNEGKTQGFVSDQEIKVVHGKADYSVDQVAKLSGVHSTVVLRAASADSKIVEARNVQGLVVLCGFAEVEGLDSVQGKVIVVGGRVREAKLVQSTLVLVNASLQSHTGVKSRVKTYSVK</sequence>
<name>Q6MHF2_BDEBA</name>
<organism evidence="2 3">
    <name type="scientific">Bdellovibrio bacteriovorus (strain ATCC 15356 / DSM 50701 / NCIMB 9529 / HD100)</name>
    <dbReference type="NCBI Taxonomy" id="264462"/>
    <lineage>
        <taxon>Bacteria</taxon>
        <taxon>Pseudomonadati</taxon>
        <taxon>Bdellovibrionota</taxon>
        <taxon>Bdellovibrionia</taxon>
        <taxon>Bdellovibrionales</taxon>
        <taxon>Pseudobdellovibrionaceae</taxon>
        <taxon>Bdellovibrio</taxon>
    </lineage>
</organism>
<dbReference type="STRING" id="264462.Bd3597"/>
<feature type="region of interest" description="Disordered" evidence="1">
    <location>
        <begin position="96"/>
        <end position="132"/>
    </location>
</feature>
<proteinExistence type="predicted"/>
<dbReference type="KEGG" id="bba:Bd3597"/>
<evidence type="ECO:0000256" key="1">
    <source>
        <dbReference type="SAM" id="MobiDB-lite"/>
    </source>
</evidence>
<dbReference type="AlphaFoldDB" id="Q6MHF2"/>
<evidence type="ECO:0000313" key="2">
    <source>
        <dbReference type="EMBL" id="CAE80975.1"/>
    </source>
</evidence>
<dbReference type="Proteomes" id="UP000008080">
    <property type="component" value="Chromosome"/>
</dbReference>
<keyword evidence="3" id="KW-1185">Reference proteome</keyword>
<dbReference type="EMBL" id="BX842656">
    <property type="protein sequence ID" value="CAE80975.1"/>
    <property type="molecule type" value="Genomic_DNA"/>
</dbReference>
<dbReference type="HOGENOM" id="CLU_1048307_0_0_7"/>
<protein>
    <submittedName>
        <fullName evidence="2">Uncharacterized protein</fullName>
    </submittedName>
</protein>
<gene>
    <name evidence="2" type="ordered locus">Bd3597</name>
</gene>